<keyword evidence="5 8" id="KW-0648">Protein biosynthesis</keyword>
<dbReference type="InterPro" id="IPR002306">
    <property type="entry name" value="Trp-tRNA-ligase"/>
</dbReference>
<dbReference type="InterPro" id="IPR002305">
    <property type="entry name" value="aa-tRNA-synth_Ic"/>
</dbReference>
<gene>
    <name evidence="8 10" type="primary">trpS</name>
    <name evidence="10" type="ORF">EGN60_03105</name>
</gene>
<sequence>MTDKKQIMISGITATGKLTLANYIGAIKNMVKLQEKYENYVFIADLHAWTLPIEPKELEKNRRDIFALFMACGIDINKTTLFFQSDVIEHGLMNWLILTNTTIGELSRMTQFKDKSSKIKTANGMNTIPTGLLMYPTLMVADILLYNADIIPVGIDQKQHVEITRNLAIRLNNKFKTKFIIPEPYIPEVGAKIMSLVEPTKKMSKSDTNPKASIYLLDDPEEAYKKIMKAVTDSEGKIYLSDDKPGIKNLLTIYSVLKEKTLLETEEYFKTKNYGELKSEVGLAVKELLTKIQENYKNALKDVEKNSLIGAKKASQTANKNLKMLMKGMGLDNERK</sequence>
<dbReference type="GO" id="GO:0006436">
    <property type="term" value="P:tryptophanyl-tRNA aminoacylation"/>
    <property type="evidence" value="ECO:0007669"/>
    <property type="project" value="UniProtKB-UniRule"/>
</dbReference>
<dbReference type="SUPFAM" id="SSF52374">
    <property type="entry name" value="Nucleotidylyl transferase"/>
    <property type="match status" value="1"/>
</dbReference>
<evidence type="ECO:0000256" key="5">
    <source>
        <dbReference type="ARBA" id="ARBA00022917"/>
    </source>
</evidence>
<keyword evidence="8" id="KW-0963">Cytoplasm</keyword>
<dbReference type="FunFam" id="1.10.240.10:FF:000002">
    <property type="entry name" value="Tryptophan--tRNA ligase"/>
    <property type="match status" value="1"/>
</dbReference>
<keyword evidence="11" id="KW-1185">Reference proteome</keyword>
<evidence type="ECO:0000256" key="6">
    <source>
        <dbReference type="ARBA" id="ARBA00023146"/>
    </source>
</evidence>
<dbReference type="PANTHER" id="PTHR43766">
    <property type="entry name" value="TRYPTOPHAN--TRNA LIGASE, MITOCHONDRIAL"/>
    <property type="match status" value="1"/>
</dbReference>
<evidence type="ECO:0000256" key="9">
    <source>
        <dbReference type="RuleBase" id="RU363036"/>
    </source>
</evidence>
<dbReference type="OrthoDB" id="9801042at2"/>
<reference evidence="10 11" key="1">
    <citation type="submission" date="2018-11" db="EMBL/GenBank/DDBJ databases">
        <title>Genome sequence of Mycoplasma struthionis sp. nov.</title>
        <authorList>
            <person name="Spergser J."/>
        </authorList>
    </citation>
    <scope>NUCLEOTIDE SEQUENCE [LARGE SCALE GENOMIC DNA]</scope>
    <source>
        <strain evidence="10 11">237IA</strain>
    </source>
</reference>
<dbReference type="EC" id="6.1.1.2" evidence="8"/>
<proteinExistence type="inferred from homology"/>
<dbReference type="GO" id="GO:0005524">
    <property type="term" value="F:ATP binding"/>
    <property type="evidence" value="ECO:0007669"/>
    <property type="project" value="UniProtKB-UniRule"/>
</dbReference>
<feature type="binding site" evidence="8">
    <location>
        <begin position="13"/>
        <end position="15"/>
    </location>
    <ligand>
        <name>ATP</name>
        <dbReference type="ChEBI" id="CHEBI:30616"/>
    </ligand>
</feature>
<keyword evidence="2 8" id="KW-0436">Ligase</keyword>
<keyword evidence="3 8" id="KW-0547">Nucleotide-binding</keyword>
<dbReference type="InterPro" id="IPR050203">
    <property type="entry name" value="Trp-tRNA_synthetase"/>
</dbReference>
<comment type="subcellular location">
    <subcellularLocation>
        <location evidence="8">Cytoplasm</location>
    </subcellularLocation>
</comment>
<dbReference type="HAMAP" id="MF_00140_B">
    <property type="entry name" value="Trp_tRNA_synth_B"/>
    <property type="match status" value="1"/>
</dbReference>
<dbReference type="PRINTS" id="PR01039">
    <property type="entry name" value="TRNASYNTHTRP"/>
</dbReference>
<dbReference type="Gene3D" id="1.10.240.10">
    <property type="entry name" value="Tyrosyl-Transfer RNA Synthetase"/>
    <property type="match status" value="1"/>
</dbReference>
<dbReference type="Proteomes" id="UP000275883">
    <property type="component" value="Chromosome"/>
</dbReference>
<comment type="subunit">
    <text evidence="8">Homodimer.</text>
</comment>
<evidence type="ECO:0000313" key="10">
    <source>
        <dbReference type="EMBL" id="AZG68911.1"/>
    </source>
</evidence>
<dbReference type="Gene3D" id="3.40.50.620">
    <property type="entry name" value="HUPs"/>
    <property type="match status" value="1"/>
</dbReference>
<dbReference type="NCBIfam" id="TIGR00233">
    <property type="entry name" value="trpS"/>
    <property type="match status" value="1"/>
</dbReference>
<feature type="binding site" evidence="8">
    <location>
        <begin position="202"/>
        <end position="206"/>
    </location>
    <ligand>
        <name>ATP</name>
        <dbReference type="ChEBI" id="CHEBI:30616"/>
    </ligand>
</feature>
<feature type="binding site" evidence="8">
    <location>
        <position position="142"/>
    </location>
    <ligand>
        <name>L-tryptophan</name>
        <dbReference type="ChEBI" id="CHEBI:57912"/>
    </ligand>
</feature>
<dbReference type="InterPro" id="IPR014729">
    <property type="entry name" value="Rossmann-like_a/b/a_fold"/>
</dbReference>
<comment type="catalytic activity">
    <reaction evidence="7 8">
        <text>tRNA(Trp) + L-tryptophan + ATP = L-tryptophyl-tRNA(Trp) + AMP + diphosphate + H(+)</text>
        <dbReference type="Rhea" id="RHEA:24080"/>
        <dbReference type="Rhea" id="RHEA-COMP:9671"/>
        <dbReference type="Rhea" id="RHEA-COMP:9705"/>
        <dbReference type="ChEBI" id="CHEBI:15378"/>
        <dbReference type="ChEBI" id="CHEBI:30616"/>
        <dbReference type="ChEBI" id="CHEBI:33019"/>
        <dbReference type="ChEBI" id="CHEBI:57912"/>
        <dbReference type="ChEBI" id="CHEBI:78442"/>
        <dbReference type="ChEBI" id="CHEBI:78535"/>
        <dbReference type="ChEBI" id="CHEBI:456215"/>
        <dbReference type="EC" id="6.1.1.2"/>
    </reaction>
</comment>
<comment type="caution">
    <text evidence="8">Lacks conserved residue(s) required for the propagation of feature annotation.</text>
</comment>
<feature type="short sequence motif" description="'KMSKS' region" evidence="8">
    <location>
        <begin position="202"/>
        <end position="206"/>
    </location>
</feature>
<protein>
    <recommendedName>
        <fullName evidence="8">Tryptophan--tRNA ligase</fullName>
        <ecNumber evidence="8">6.1.1.2</ecNumber>
    </recommendedName>
    <alternativeName>
        <fullName evidence="8">Tryptophanyl-tRNA synthetase</fullName>
        <shortName evidence="8">TrpRS</shortName>
    </alternativeName>
</protein>
<evidence type="ECO:0000256" key="7">
    <source>
        <dbReference type="ARBA" id="ARBA00049929"/>
    </source>
</evidence>
<evidence type="ECO:0000256" key="4">
    <source>
        <dbReference type="ARBA" id="ARBA00022840"/>
    </source>
</evidence>
<comment type="similarity">
    <text evidence="1 8 9">Belongs to the class-I aminoacyl-tRNA synthetase family.</text>
</comment>
<dbReference type="KEGG" id="mstr:EGN60_03105"/>
<accession>A0A3G8LH97</accession>
<dbReference type="GO" id="GO:0005829">
    <property type="term" value="C:cytosol"/>
    <property type="evidence" value="ECO:0007669"/>
    <property type="project" value="TreeGrafter"/>
</dbReference>
<dbReference type="InterPro" id="IPR024109">
    <property type="entry name" value="Trp-tRNA-ligase_bac-type"/>
</dbReference>
<dbReference type="GO" id="GO:0004830">
    <property type="term" value="F:tryptophan-tRNA ligase activity"/>
    <property type="evidence" value="ECO:0007669"/>
    <property type="project" value="UniProtKB-UniRule"/>
</dbReference>
<dbReference type="PANTHER" id="PTHR43766:SF1">
    <property type="entry name" value="TRYPTOPHAN--TRNA LIGASE, MITOCHONDRIAL"/>
    <property type="match status" value="1"/>
</dbReference>
<keyword evidence="6 8" id="KW-0030">Aminoacyl-tRNA synthetase</keyword>
<evidence type="ECO:0000313" key="11">
    <source>
        <dbReference type="Proteomes" id="UP000275883"/>
    </source>
</evidence>
<evidence type="ECO:0000256" key="1">
    <source>
        <dbReference type="ARBA" id="ARBA00005594"/>
    </source>
</evidence>
<keyword evidence="4 8" id="KW-0067">ATP-binding</keyword>
<name>A0A3G8LH97_9MOLU</name>
<dbReference type="Pfam" id="PF00579">
    <property type="entry name" value="tRNA-synt_1b"/>
    <property type="match status" value="1"/>
</dbReference>
<feature type="binding site" evidence="8">
    <location>
        <begin position="154"/>
        <end position="156"/>
    </location>
    <ligand>
        <name>ATP</name>
        <dbReference type="ChEBI" id="CHEBI:30616"/>
    </ligand>
</feature>
<evidence type="ECO:0000256" key="8">
    <source>
        <dbReference type="HAMAP-Rule" id="MF_00140"/>
    </source>
</evidence>
<evidence type="ECO:0000256" key="3">
    <source>
        <dbReference type="ARBA" id="ARBA00022741"/>
    </source>
</evidence>
<organism evidence="10 11">
    <name type="scientific">Mycoplasma struthionis</name>
    <dbReference type="NCBI Taxonomy" id="538220"/>
    <lineage>
        <taxon>Bacteria</taxon>
        <taxon>Bacillati</taxon>
        <taxon>Mycoplasmatota</taxon>
        <taxon>Mollicutes</taxon>
        <taxon>Mycoplasmataceae</taxon>
        <taxon>Mycoplasma</taxon>
    </lineage>
</organism>
<evidence type="ECO:0000256" key="2">
    <source>
        <dbReference type="ARBA" id="ARBA00022598"/>
    </source>
</evidence>
<comment type="function">
    <text evidence="8">Catalyzes the attachment of tryptophan to tRNA(Trp).</text>
</comment>
<dbReference type="AlphaFoldDB" id="A0A3G8LH97"/>
<dbReference type="EMBL" id="CP034044">
    <property type="protein sequence ID" value="AZG68911.1"/>
    <property type="molecule type" value="Genomic_DNA"/>
</dbReference>
<dbReference type="CDD" id="cd00806">
    <property type="entry name" value="TrpRS_core"/>
    <property type="match status" value="1"/>
</dbReference>
<feature type="binding site" evidence="8">
    <location>
        <position position="193"/>
    </location>
    <ligand>
        <name>ATP</name>
        <dbReference type="ChEBI" id="CHEBI:30616"/>
    </ligand>
</feature>